<organism evidence="1 2">
    <name type="scientific">Nannospalax galili</name>
    <name type="common">Northern Israeli blind subterranean mole rat</name>
    <name type="synonym">Spalax galili</name>
    <dbReference type="NCBI Taxonomy" id="1026970"/>
    <lineage>
        <taxon>Eukaryota</taxon>
        <taxon>Metazoa</taxon>
        <taxon>Chordata</taxon>
        <taxon>Craniata</taxon>
        <taxon>Vertebrata</taxon>
        <taxon>Euteleostomi</taxon>
        <taxon>Mammalia</taxon>
        <taxon>Eutheria</taxon>
        <taxon>Euarchontoglires</taxon>
        <taxon>Glires</taxon>
        <taxon>Rodentia</taxon>
        <taxon>Myomorpha</taxon>
        <taxon>Muroidea</taxon>
        <taxon>Spalacidae</taxon>
        <taxon>Spalacinae</taxon>
        <taxon>Nannospalax</taxon>
    </lineage>
</organism>
<dbReference type="PANTHER" id="PTHR15507">
    <property type="entry name" value="ZINC FINGER PROTEIN RLF"/>
    <property type="match status" value="1"/>
</dbReference>
<dbReference type="GO" id="GO:0003677">
    <property type="term" value="F:DNA binding"/>
    <property type="evidence" value="ECO:0007669"/>
    <property type="project" value="UniProtKB-KW"/>
</dbReference>
<dbReference type="Proteomes" id="UP000694381">
    <property type="component" value="Unassembled WGS sequence"/>
</dbReference>
<reference evidence="1" key="2">
    <citation type="submission" date="2025-09" db="UniProtKB">
        <authorList>
            <consortium name="Ensembl"/>
        </authorList>
    </citation>
    <scope>IDENTIFICATION</scope>
</reference>
<name>A0A8C6RCK7_NANGA</name>
<dbReference type="GO" id="GO:0005634">
    <property type="term" value="C:nucleus"/>
    <property type="evidence" value="ECO:0007669"/>
    <property type="project" value="UniProtKB-SubCell"/>
</dbReference>
<dbReference type="Ensembl" id="ENSNGAT00000022613.1">
    <property type="protein sequence ID" value="ENSNGAP00000016991.1"/>
    <property type="gene ID" value="ENSNGAG00000017552.1"/>
</dbReference>
<accession>A0A8C6RCK7</accession>
<dbReference type="GO" id="GO:0000981">
    <property type="term" value="F:DNA-binding transcription factor activity, RNA polymerase II-specific"/>
    <property type="evidence" value="ECO:0007669"/>
    <property type="project" value="TreeGrafter"/>
</dbReference>
<sequence>MLYLITLLNYFCNHLLFNYLCCRSCFELLLSVSESELPCEVWVPFLQSLQESHDALLEFGNNNLQILVHVTKEGVWKNPVLLKILSQQPVETEEVNKLIAQEGPSFLQM</sequence>
<reference evidence="1" key="1">
    <citation type="submission" date="2025-08" db="UniProtKB">
        <authorList>
            <consortium name="Ensembl"/>
        </authorList>
    </citation>
    <scope>IDENTIFICATION</scope>
</reference>
<protein>
    <submittedName>
        <fullName evidence="1">Uncharacterized protein</fullName>
    </submittedName>
</protein>
<dbReference type="GeneTree" id="ENSGT00950000183034"/>
<dbReference type="PANTHER" id="PTHR15507:SF18">
    <property type="entry name" value="ZINC FINGER PROTEIN RLF"/>
    <property type="match status" value="1"/>
</dbReference>
<keyword evidence="2" id="KW-1185">Reference proteome</keyword>
<evidence type="ECO:0000313" key="2">
    <source>
        <dbReference type="Proteomes" id="UP000694381"/>
    </source>
</evidence>
<dbReference type="GO" id="GO:0008270">
    <property type="term" value="F:zinc ion binding"/>
    <property type="evidence" value="ECO:0007669"/>
    <property type="project" value="UniProtKB-KW"/>
</dbReference>
<evidence type="ECO:0000313" key="1">
    <source>
        <dbReference type="Ensembl" id="ENSNGAP00000016991.1"/>
    </source>
</evidence>
<dbReference type="AlphaFoldDB" id="A0A8C6RCK7"/>
<proteinExistence type="predicted"/>
<dbReference type="InterPro" id="IPR052251">
    <property type="entry name" value="GH-ZnFinger_Regulators"/>
</dbReference>